<dbReference type="eggNOG" id="COG1435">
    <property type="taxonomic scope" value="Bacteria"/>
</dbReference>
<proteinExistence type="inferred from homology"/>
<dbReference type="HAMAP" id="MF_00124">
    <property type="entry name" value="Thymidine_kinase"/>
    <property type="match status" value="1"/>
</dbReference>
<organism evidence="13 14">
    <name type="scientific">Blautia hansenii DSM 20583</name>
    <dbReference type="NCBI Taxonomy" id="537007"/>
    <lineage>
        <taxon>Bacteria</taxon>
        <taxon>Bacillati</taxon>
        <taxon>Bacillota</taxon>
        <taxon>Clostridia</taxon>
        <taxon>Lachnospirales</taxon>
        <taxon>Lachnospiraceae</taxon>
        <taxon>Blautia</taxon>
    </lineage>
</organism>
<evidence type="ECO:0000256" key="11">
    <source>
        <dbReference type="RuleBase" id="RU000544"/>
    </source>
</evidence>
<feature type="binding site" evidence="10">
    <location>
        <position position="181"/>
    </location>
    <ligand>
        <name>substrate</name>
    </ligand>
</feature>
<dbReference type="Gene3D" id="3.30.60.20">
    <property type="match status" value="1"/>
</dbReference>
<keyword evidence="4 8" id="KW-0808">Transferase</keyword>
<dbReference type="InterPro" id="IPR027417">
    <property type="entry name" value="P-loop_NTPase"/>
</dbReference>
<keyword evidence="14" id="KW-1185">Reference proteome</keyword>
<evidence type="ECO:0000313" key="14">
    <source>
        <dbReference type="Proteomes" id="UP000003755"/>
    </source>
</evidence>
<dbReference type="GO" id="GO:0071897">
    <property type="term" value="P:DNA biosynthetic process"/>
    <property type="evidence" value="ECO:0007669"/>
    <property type="project" value="UniProtKB-KW"/>
</dbReference>
<dbReference type="InterPro" id="IPR020633">
    <property type="entry name" value="Thymidine_kinase_CS"/>
</dbReference>
<keyword evidence="6 8" id="KW-0418">Kinase</keyword>
<dbReference type="Pfam" id="PF00265">
    <property type="entry name" value="TK"/>
    <property type="match status" value="1"/>
</dbReference>
<dbReference type="GO" id="GO:0005829">
    <property type="term" value="C:cytosol"/>
    <property type="evidence" value="ECO:0007669"/>
    <property type="project" value="TreeGrafter"/>
</dbReference>
<dbReference type="InterPro" id="IPR001267">
    <property type="entry name" value="Thymidine_kinase"/>
</dbReference>
<comment type="subunit">
    <text evidence="8">Homotetramer.</text>
</comment>
<protein>
    <recommendedName>
        <fullName evidence="2 8">Thymidine kinase</fullName>
        <ecNumber evidence="2 8">2.7.1.21</ecNumber>
    </recommendedName>
</protein>
<keyword evidence="5 8" id="KW-0547">Nucleotide-binding</keyword>
<keyword evidence="8" id="KW-0862">Zinc</keyword>
<evidence type="ECO:0000256" key="2">
    <source>
        <dbReference type="ARBA" id="ARBA00012118"/>
    </source>
</evidence>
<feature type="binding site" evidence="10">
    <location>
        <begin position="173"/>
        <end position="176"/>
    </location>
    <ligand>
        <name>substrate</name>
    </ligand>
</feature>
<feature type="binding site" evidence="8">
    <location>
        <position position="188"/>
    </location>
    <ligand>
        <name>Zn(2+)</name>
        <dbReference type="ChEBI" id="CHEBI:29105"/>
    </ligand>
</feature>
<evidence type="ECO:0000256" key="4">
    <source>
        <dbReference type="ARBA" id="ARBA00022679"/>
    </source>
</evidence>
<dbReference type="GO" id="GO:0005524">
    <property type="term" value="F:ATP binding"/>
    <property type="evidence" value="ECO:0007669"/>
    <property type="project" value="UniProtKB-UniRule"/>
</dbReference>
<sequence length="202" mass="23280">MASFFAEYRREEKMGKLYFRYGAMGSSKTANLLMVHYNYLERGKRPVILKPRIDVRDGINIVKSRIGLQAECILVEDFHIESNQYDAILVDEANFLSAEQIDWLAEICDVYNIPVLCYGLKTDFQGKLFEGAKRLFELADVIEEIPTICWCGKKAHFNARVVDGKIVRDGEQIALGANDLYVPLCRKHFMRGEVKEYCDIHQ</sequence>
<evidence type="ECO:0000256" key="10">
    <source>
        <dbReference type="PIRSR" id="PIRSR035805-2"/>
    </source>
</evidence>
<dbReference type="GO" id="GO:0008270">
    <property type="term" value="F:zinc ion binding"/>
    <property type="evidence" value="ECO:0007669"/>
    <property type="project" value="UniProtKB-UniRule"/>
</dbReference>
<comment type="caution">
    <text evidence="13">The sequence shown here is derived from an EMBL/GenBank/DDBJ whole genome shotgun (WGS) entry which is preliminary data.</text>
</comment>
<feature type="binding site" evidence="8">
    <location>
        <position position="185"/>
    </location>
    <ligand>
        <name>Zn(2+)</name>
        <dbReference type="ChEBI" id="CHEBI:29105"/>
    </ligand>
</feature>
<evidence type="ECO:0000256" key="3">
    <source>
        <dbReference type="ARBA" id="ARBA00022634"/>
    </source>
</evidence>
<evidence type="ECO:0000256" key="6">
    <source>
        <dbReference type="ARBA" id="ARBA00022777"/>
    </source>
</evidence>
<dbReference type="STRING" id="537007.BLAHAN_06610"/>
<dbReference type="GO" id="GO:0046104">
    <property type="term" value="P:thymidine metabolic process"/>
    <property type="evidence" value="ECO:0007669"/>
    <property type="project" value="TreeGrafter"/>
</dbReference>
<keyword evidence="8" id="KW-0963">Cytoplasm</keyword>
<evidence type="ECO:0000256" key="1">
    <source>
        <dbReference type="ARBA" id="ARBA00007587"/>
    </source>
</evidence>
<dbReference type="NCBIfam" id="NF003300">
    <property type="entry name" value="PRK04296.1-5"/>
    <property type="match status" value="1"/>
</dbReference>
<comment type="caution">
    <text evidence="8">Lacks conserved residue(s) required for the propagation of feature annotation.</text>
</comment>
<feature type="binding site" evidence="8">
    <location>
        <position position="149"/>
    </location>
    <ligand>
        <name>Zn(2+)</name>
        <dbReference type="ChEBI" id="CHEBI:29105"/>
    </ligand>
</feature>
<dbReference type="EC" id="2.7.1.21" evidence="2 8"/>
<dbReference type="SUPFAM" id="SSF52540">
    <property type="entry name" value="P-loop containing nucleoside triphosphate hydrolases"/>
    <property type="match status" value="1"/>
</dbReference>
<comment type="similarity">
    <text evidence="1 8 12">Belongs to the thymidine kinase family.</text>
</comment>
<dbReference type="HOGENOM" id="CLU_064400_2_2_9"/>
<dbReference type="Proteomes" id="UP000003755">
    <property type="component" value="Unassembled WGS sequence"/>
</dbReference>
<keyword evidence="7 8" id="KW-0067">ATP-binding</keyword>
<name>C9LB06_BLAHA</name>
<evidence type="ECO:0000256" key="5">
    <source>
        <dbReference type="ARBA" id="ARBA00022741"/>
    </source>
</evidence>
<evidence type="ECO:0000256" key="9">
    <source>
        <dbReference type="PIRSR" id="PIRSR035805-1"/>
    </source>
</evidence>
<keyword evidence="8" id="KW-0479">Metal-binding</keyword>
<dbReference type="PIRSF" id="PIRSF035805">
    <property type="entry name" value="TK_cell"/>
    <property type="match status" value="1"/>
</dbReference>
<evidence type="ECO:0000256" key="8">
    <source>
        <dbReference type="HAMAP-Rule" id="MF_00124"/>
    </source>
</evidence>
<dbReference type="PANTHER" id="PTHR11441:SF0">
    <property type="entry name" value="THYMIDINE KINASE, CYTOSOLIC"/>
    <property type="match status" value="1"/>
</dbReference>
<reference evidence="13" key="1">
    <citation type="submission" date="2009-09" db="EMBL/GenBank/DDBJ databases">
        <authorList>
            <person name="Weinstock G."/>
            <person name="Sodergren E."/>
            <person name="Clifton S."/>
            <person name="Fulton L."/>
            <person name="Fulton B."/>
            <person name="Courtney L."/>
            <person name="Fronick C."/>
            <person name="Harrison M."/>
            <person name="Strong C."/>
            <person name="Farmer C."/>
            <person name="Delahaunty K."/>
            <person name="Markovic C."/>
            <person name="Hall O."/>
            <person name="Minx P."/>
            <person name="Tomlinson C."/>
            <person name="Mitreva M."/>
            <person name="Nelson J."/>
            <person name="Hou S."/>
            <person name="Wollam A."/>
            <person name="Pepin K.H."/>
            <person name="Johnson M."/>
            <person name="Bhonagiri V."/>
            <person name="Nash W.E."/>
            <person name="Warren W."/>
            <person name="Chinwalla A."/>
            <person name="Mardis E.R."/>
            <person name="Wilson R.K."/>
        </authorList>
    </citation>
    <scope>NUCLEOTIDE SEQUENCE [LARGE SCALE GENOMIC DNA]</scope>
    <source>
        <strain evidence="13">DSM 20583</strain>
    </source>
</reference>
<dbReference type="AlphaFoldDB" id="C9LB06"/>
<evidence type="ECO:0000256" key="7">
    <source>
        <dbReference type="ARBA" id="ARBA00022840"/>
    </source>
</evidence>
<comment type="subcellular location">
    <subcellularLocation>
        <location evidence="8">Cytoplasm</location>
    </subcellularLocation>
</comment>
<evidence type="ECO:0000313" key="13">
    <source>
        <dbReference type="EMBL" id="EEX20641.1"/>
    </source>
</evidence>
<dbReference type="Gene3D" id="3.40.50.300">
    <property type="entry name" value="P-loop containing nucleotide triphosphate hydrolases"/>
    <property type="match status" value="1"/>
</dbReference>
<dbReference type="SUPFAM" id="SSF57716">
    <property type="entry name" value="Glucocorticoid receptor-like (DNA-binding domain)"/>
    <property type="match status" value="1"/>
</dbReference>
<evidence type="ECO:0000256" key="12">
    <source>
        <dbReference type="RuleBase" id="RU004165"/>
    </source>
</evidence>
<accession>C9LB06</accession>
<dbReference type="PROSITE" id="PS00603">
    <property type="entry name" value="TK_CELLULAR_TYPE"/>
    <property type="match status" value="1"/>
</dbReference>
<dbReference type="EMBL" id="ABYU02000042">
    <property type="protein sequence ID" value="EEX20641.1"/>
    <property type="molecule type" value="Genomic_DNA"/>
</dbReference>
<feature type="binding site" evidence="8">
    <location>
        <position position="151"/>
    </location>
    <ligand>
        <name>Zn(2+)</name>
        <dbReference type="ChEBI" id="CHEBI:29105"/>
    </ligand>
</feature>
<gene>
    <name evidence="8 13" type="primary">tdk</name>
    <name evidence="13" type="ORF">BLAHAN_06610</name>
</gene>
<feature type="active site" description="Proton acceptor" evidence="8 9">
    <location>
        <position position="92"/>
    </location>
</feature>
<dbReference type="GO" id="GO:0004797">
    <property type="term" value="F:thymidine kinase activity"/>
    <property type="evidence" value="ECO:0007669"/>
    <property type="project" value="UniProtKB-UniRule"/>
</dbReference>
<comment type="catalytic activity">
    <reaction evidence="8 11">
        <text>thymidine + ATP = dTMP + ADP + H(+)</text>
        <dbReference type="Rhea" id="RHEA:19129"/>
        <dbReference type="ChEBI" id="CHEBI:15378"/>
        <dbReference type="ChEBI" id="CHEBI:17748"/>
        <dbReference type="ChEBI" id="CHEBI:30616"/>
        <dbReference type="ChEBI" id="CHEBI:63528"/>
        <dbReference type="ChEBI" id="CHEBI:456216"/>
        <dbReference type="EC" id="2.7.1.21"/>
    </reaction>
</comment>
<dbReference type="PANTHER" id="PTHR11441">
    <property type="entry name" value="THYMIDINE KINASE"/>
    <property type="match status" value="1"/>
</dbReference>
<feature type="binding site" evidence="8">
    <location>
        <begin position="91"/>
        <end position="94"/>
    </location>
    <ligand>
        <name>ATP</name>
        <dbReference type="ChEBI" id="CHEBI:30616"/>
    </ligand>
</feature>
<keyword evidence="3 8" id="KW-0237">DNA synthesis</keyword>